<organism evidence="1 2">
    <name type="scientific">Stylosanthes scabra</name>
    <dbReference type="NCBI Taxonomy" id="79078"/>
    <lineage>
        <taxon>Eukaryota</taxon>
        <taxon>Viridiplantae</taxon>
        <taxon>Streptophyta</taxon>
        <taxon>Embryophyta</taxon>
        <taxon>Tracheophyta</taxon>
        <taxon>Spermatophyta</taxon>
        <taxon>Magnoliopsida</taxon>
        <taxon>eudicotyledons</taxon>
        <taxon>Gunneridae</taxon>
        <taxon>Pentapetalae</taxon>
        <taxon>rosids</taxon>
        <taxon>fabids</taxon>
        <taxon>Fabales</taxon>
        <taxon>Fabaceae</taxon>
        <taxon>Papilionoideae</taxon>
        <taxon>50 kb inversion clade</taxon>
        <taxon>dalbergioids sensu lato</taxon>
        <taxon>Dalbergieae</taxon>
        <taxon>Pterocarpus clade</taxon>
        <taxon>Stylosanthes</taxon>
    </lineage>
</organism>
<proteinExistence type="predicted"/>
<gene>
    <name evidence="1" type="ORF">PIB30_115845</name>
</gene>
<keyword evidence="2" id="KW-1185">Reference proteome</keyword>
<reference evidence="1 2" key="1">
    <citation type="journal article" date="2023" name="Plants (Basel)">
        <title>Bridging the Gap: Combining Genomics and Transcriptomics Approaches to Understand Stylosanthes scabra, an Orphan Legume from the Brazilian Caatinga.</title>
        <authorList>
            <person name="Ferreira-Neto J.R.C."/>
            <person name="da Silva M.D."/>
            <person name="Binneck E."/>
            <person name="de Melo N.F."/>
            <person name="da Silva R.H."/>
            <person name="de Melo A.L.T.M."/>
            <person name="Pandolfi V."/>
            <person name="Bustamante F.O."/>
            <person name="Brasileiro-Vidal A.C."/>
            <person name="Benko-Iseppon A.M."/>
        </authorList>
    </citation>
    <scope>NUCLEOTIDE SEQUENCE [LARGE SCALE GENOMIC DNA]</scope>
    <source>
        <tissue evidence="1">Leaves</tissue>
    </source>
</reference>
<evidence type="ECO:0000313" key="1">
    <source>
        <dbReference type="EMBL" id="MED6179301.1"/>
    </source>
</evidence>
<sequence length="76" mass="8009">GRVVPHIFEGMVRHVGCSGGSSSTDISQCRLASITSVSTLVFQLGTACLGWAWGSRPPCSRCISTAVASWPDSRRA</sequence>
<accession>A0ABU6W1M7</accession>
<comment type="caution">
    <text evidence="1">The sequence shown here is derived from an EMBL/GenBank/DDBJ whole genome shotgun (WGS) entry which is preliminary data.</text>
</comment>
<dbReference type="Proteomes" id="UP001341840">
    <property type="component" value="Unassembled WGS sequence"/>
</dbReference>
<name>A0ABU6W1M7_9FABA</name>
<feature type="non-terminal residue" evidence="1">
    <location>
        <position position="1"/>
    </location>
</feature>
<evidence type="ECO:0000313" key="2">
    <source>
        <dbReference type="Proteomes" id="UP001341840"/>
    </source>
</evidence>
<dbReference type="EMBL" id="JASCZI010165100">
    <property type="protein sequence ID" value="MED6179301.1"/>
    <property type="molecule type" value="Genomic_DNA"/>
</dbReference>
<protein>
    <submittedName>
        <fullName evidence="1">Uncharacterized protein</fullName>
    </submittedName>
</protein>